<dbReference type="GO" id="GO:0005886">
    <property type="term" value="C:plasma membrane"/>
    <property type="evidence" value="ECO:0007669"/>
    <property type="project" value="TreeGrafter"/>
</dbReference>
<evidence type="ECO:0000256" key="5">
    <source>
        <dbReference type="ARBA" id="ARBA00022679"/>
    </source>
</evidence>
<dbReference type="EC" id="2.7.13.3" evidence="3"/>
<gene>
    <name evidence="12" type="ORF">G9Q37_11260</name>
</gene>
<evidence type="ECO:0000256" key="3">
    <source>
        <dbReference type="ARBA" id="ARBA00012438"/>
    </source>
</evidence>
<evidence type="ECO:0000259" key="11">
    <source>
        <dbReference type="PROSITE" id="PS50109"/>
    </source>
</evidence>
<evidence type="ECO:0000256" key="10">
    <source>
        <dbReference type="ARBA" id="ARBA00023136"/>
    </source>
</evidence>
<comment type="subcellular location">
    <subcellularLocation>
        <location evidence="2">Membrane</location>
        <topology evidence="2">Multi-pass membrane protein</topology>
    </subcellularLocation>
</comment>
<dbReference type="Gene3D" id="3.30.565.10">
    <property type="entry name" value="Histidine kinase-like ATPase, C-terminal domain"/>
    <property type="match status" value="1"/>
</dbReference>
<keyword evidence="10" id="KW-0472">Membrane</keyword>
<name>A0A6G8II23_9BURK</name>
<dbReference type="EMBL" id="CP049989">
    <property type="protein sequence ID" value="QIM52685.1"/>
    <property type="molecule type" value="Genomic_DNA"/>
</dbReference>
<proteinExistence type="predicted"/>
<evidence type="ECO:0000313" key="13">
    <source>
        <dbReference type="Proteomes" id="UP000503162"/>
    </source>
</evidence>
<evidence type="ECO:0000256" key="1">
    <source>
        <dbReference type="ARBA" id="ARBA00000085"/>
    </source>
</evidence>
<keyword evidence="6" id="KW-0812">Transmembrane</keyword>
<dbReference type="InterPro" id="IPR003594">
    <property type="entry name" value="HATPase_dom"/>
</dbReference>
<keyword evidence="8" id="KW-1133">Transmembrane helix</keyword>
<dbReference type="GO" id="GO:0004673">
    <property type="term" value="F:protein histidine kinase activity"/>
    <property type="evidence" value="ECO:0007669"/>
    <property type="project" value="UniProtKB-EC"/>
</dbReference>
<sequence>MPTATAAPPGHPLLLLLDLVGAPLLLFHADGQVAFANQAAKALSSRPALALPGDPQVKALVRDIGQGQARSDTRLTVEVHADQGAQTLVCECAPRPIAGLVAMHIVAQPLPGAAPAPAPTDPARTDLPRVMALLRDELRPAMQAVLDTPAGEPRDAAVRALDDKLQRLGDLVDVFGDEVMVDEERVLMPQLLDEAAREIAPALEAAHVVLQPEGARDDLPPVYGSRRLLRRALTECLRNAADHARGQVPLSQPVAVRVSFQANGAHLQVALRNAGGVAAPALKQQAQRPLQAVAGVPDAQRIGLPLVQRIVERHGGRLRIDEEGGELLVRVDLPTGAPLRNHHQLDLLQAQIYAEDLSRLLARQRPRPKAPA</sequence>
<evidence type="ECO:0000256" key="6">
    <source>
        <dbReference type="ARBA" id="ARBA00022692"/>
    </source>
</evidence>
<dbReference type="PROSITE" id="PS50109">
    <property type="entry name" value="HIS_KIN"/>
    <property type="match status" value="1"/>
</dbReference>
<dbReference type="GO" id="GO:0000160">
    <property type="term" value="P:phosphorelay signal transduction system"/>
    <property type="evidence" value="ECO:0007669"/>
    <property type="project" value="UniProtKB-KW"/>
</dbReference>
<evidence type="ECO:0000256" key="2">
    <source>
        <dbReference type="ARBA" id="ARBA00004141"/>
    </source>
</evidence>
<keyword evidence="4" id="KW-0597">Phosphoprotein</keyword>
<comment type="catalytic activity">
    <reaction evidence="1">
        <text>ATP + protein L-histidine = ADP + protein N-phospho-L-histidine.</text>
        <dbReference type="EC" id="2.7.13.3"/>
    </reaction>
</comment>
<keyword evidence="5" id="KW-0808">Transferase</keyword>
<keyword evidence="9" id="KW-0902">Two-component regulatory system</keyword>
<dbReference type="SMART" id="SM00387">
    <property type="entry name" value="HATPase_c"/>
    <property type="match status" value="1"/>
</dbReference>
<reference evidence="12 13" key="1">
    <citation type="submission" date="2020-03" db="EMBL/GenBank/DDBJ databases">
        <title>Hydrogenophaga sp. nov. isolated from cyanobacterial mat.</title>
        <authorList>
            <person name="Thorat V."/>
            <person name="Kirdat K."/>
            <person name="Tiwarekar B."/>
            <person name="Costa E.D."/>
            <person name="Yadav A."/>
        </authorList>
    </citation>
    <scope>NUCLEOTIDE SEQUENCE [LARGE SCALE GENOMIC DNA]</scope>
    <source>
        <strain evidence="12 13">BA0156</strain>
    </source>
</reference>
<protein>
    <recommendedName>
        <fullName evidence="3">histidine kinase</fullName>
        <ecNumber evidence="3">2.7.13.3</ecNumber>
    </recommendedName>
</protein>
<accession>A0A6G8II23</accession>
<evidence type="ECO:0000313" key="12">
    <source>
        <dbReference type="EMBL" id="QIM52685.1"/>
    </source>
</evidence>
<evidence type="ECO:0000256" key="8">
    <source>
        <dbReference type="ARBA" id="ARBA00022989"/>
    </source>
</evidence>
<dbReference type="KEGG" id="hcz:G9Q37_11260"/>
<dbReference type="AlphaFoldDB" id="A0A6G8II23"/>
<keyword evidence="7 12" id="KW-0418">Kinase</keyword>
<dbReference type="PANTHER" id="PTHR45436:SF15">
    <property type="entry name" value="SENSOR HISTIDINE KINASE CUSS"/>
    <property type="match status" value="1"/>
</dbReference>
<dbReference type="PANTHER" id="PTHR45436">
    <property type="entry name" value="SENSOR HISTIDINE KINASE YKOH"/>
    <property type="match status" value="1"/>
</dbReference>
<dbReference type="InterPro" id="IPR036890">
    <property type="entry name" value="HATPase_C_sf"/>
</dbReference>
<feature type="domain" description="Histidine kinase" evidence="11">
    <location>
        <begin position="133"/>
        <end position="337"/>
    </location>
</feature>
<dbReference type="Pfam" id="PF02518">
    <property type="entry name" value="HATPase_c"/>
    <property type="match status" value="1"/>
</dbReference>
<dbReference type="SUPFAM" id="SSF55874">
    <property type="entry name" value="ATPase domain of HSP90 chaperone/DNA topoisomerase II/histidine kinase"/>
    <property type="match status" value="1"/>
</dbReference>
<evidence type="ECO:0000256" key="7">
    <source>
        <dbReference type="ARBA" id="ARBA00022777"/>
    </source>
</evidence>
<dbReference type="RefSeq" id="WP_166227287.1">
    <property type="nucleotide sequence ID" value="NZ_CP049989.1"/>
</dbReference>
<evidence type="ECO:0000256" key="4">
    <source>
        <dbReference type="ARBA" id="ARBA00022553"/>
    </source>
</evidence>
<dbReference type="InterPro" id="IPR050428">
    <property type="entry name" value="TCS_sensor_his_kinase"/>
</dbReference>
<organism evidence="12 13">
    <name type="scientific">Hydrogenophaga crocea</name>
    <dbReference type="NCBI Taxonomy" id="2716225"/>
    <lineage>
        <taxon>Bacteria</taxon>
        <taxon>Pseudomonadati</taxon>
        <taxon>Pseudomonadota</taxon>
        <taxon>Betaproteobacteria</taxon>
        <taxon>Burkholderiales</taxon>
        <taxon>Comamonadaceae</taxon>
        <taxon>Hydrogenophaga</taxon>
    </lineage>
</organism>
<evidence type="ECO:0000256" key="9">
    <source>
        <dbReference type="ARBA" id="ARBA00023012"/>
    </source>
</evidence>
<dbReference type="Proteomes" id="UP000503162">
    <property type="component" value="Chromosome"/>
</dbReference>
<keyword evidence="13" id="KW-1185">Reference proteome</keyword>
<dbReference type="InterPro" id="IPR005467">
    <property type="entry name" value="His_kinase_dom"/>
</dbReference>